<dbReference type="Gene3D" id="3.40.50.150">
    <property type="entry name" value="Vaccinia Virus protein VP39"/>
    <property type="match status" value="1"/>
</dbReference>
<sequence>MEWTIGKILQWGESYLKKYSPTPRLDMEIILAHTLLIKRIALYLDYFRPLTKDELERLRGFVKRRAQFEPVAYITGIKEFWSMDFQVNKSTLIPRPETELIVERAIQIVKKKEKENGACGRILNKGERLRILDLGTGCGNLAIALAKEFPFSLVIAMDFCPEALLMARENARNLVGERPISFIRGSFFQPLRLKDVSKPFHLVVSNPPYIPHEEMVNLPLNVKNFEPIQSLDGGPEGMDCIREIIEKAHLVLKADSHLVVEIGLNQAGRVADIIAESRHWKNLEFIKDHQGIDRVFSVAKQGVGNGSDGYCRGYQAKRGGGNQRG</sequence>
<dbReference type="NCBIfam" id="TIGR00536">
    <property type="entry name" value="hemK_fam"/>
    <property type="match status" value="1"/>
</dbReference>
<dbReference type="Gene3D" id="1.10.8.10">
    <property type="entry name" value="DNA helicase RuvA subunit, C-terminal domain"/>
    <property type="match status" value="1"/>
</dbReference>
<dbReference type="InterPro" id="IPR029063">
    <property type="entry name" value="SAM-dependent_MTases_sf"/>
</dbReference>
<feature type="binding site" evidence="4">
    <location>
        <position position="206"/>
    </location>
    <ligand>
        <name>S-adenosyl-L-methionine</name>
        <dbReference type="ChEBI" id="CHEBI:59789"/>
    </ligand>
</feature>
<dbReference type="PANTHER" id="PTHR18895">
    <property type="entry name" value="HEMK METHYLTRANSFERASE"/>
    <property type="match status" value="1"/>
</dbReference>
<organism evidence="7 8">
    <name type="scientific">Tectimicrobiota bacterium</name>
    <dbReference type="NCBI Taxonomy" id="2528274"/>
    <lineage>
        <taxon>Bacteria</taxon>
        <taxon>Pseudomonadati</taxon>
        <taxon>Nitrospinota/Tectimicrobiota group</taxon>
        <taxon>Candidatus Tectimicrobiota</taxon>
    </lineage>
</organism>
<dbReference type="InterPro" id="IPR002052">
    <property type="entry name" value="DNA_methylase_N6_adenine_CS"/>
</dbReference>
<dbReference type="CDD" id="cd02440">
    <property type="entry name" value="AdoMet_MTases"/>
    <property type="match status" value="1"/>
</dbReference>
<dbReference type="PANTHER" id="PTHR18895:SF74">
    <property type="entry name" value="MTRF1L RELEASE FACTOR GLUTAMINE METHYLTRANSFERASE"/>
    <property type="match status" value="1"/>
</dbReference>
<dbReference type="InterPro" id="IPR040758">
    <property type="entry name" value="PrmC_N"/>
</dbReference>
<feature type="domain" description="Release factor glutamine methyltransferase N-terminal" evidence="6">
    <location>
        <begin position="8"/>
        <end position="76"/>
    </location>
</feature>
<evidence type="ECO:0000256" key="3">
    <source>
        <dbReference type="ARBA" id="ARBA00022691"/>
    </source>
</evidence>
<feature type="binding site" evidence="4">
    <location>
        <begin position="206"/>
        <end position="209"/>
    </location>
    <ligand>
        <name>substrate</name>
    </ligand>
</feature>
<dbReference type="Pfam" id="PF17827">
    <property type="entry name" value="PrmC_N"/>
    <property type="match status" value="1"/>
</dbReference>
<dbReference type="HAMAP" id="MF_02126">
    <property type="entry name" value="RF_methyltr_PrmC"/>
    <property type="match status" value="1"/>
</dbReference>
<feature type="binding site" evidence="4">
    <location>
        <position position="187"/>
    </location>
    <ligand>
        <name>S-adenosyl-L-methionine</name>
        <dbReference type="ChEBI" id="CHEBI:59789"/>
    </ligand>
</feature>
<dbReference type="AlphaFoldDB" id="A0A933GK68"/>
<dbReference type="EC" id="2.1.1.297" evidence="4"/>
<dbReference type="Proteomes" id="UP000772181">
    <property type="component" value="Unassembled WGS sequence"/>
</dbReference>
<evidence type="ECO:0000313" key="7">
    <source>
        <dbReference type="EMBL" id="MBI4595356.1"/>
    </source>
</evidence>
<dbReference type="InterPro" id="IPR025714">
    <property type="entry name" value="Methyltranfer_dom"/>
</dbReference>
<reference evidence="7" key="1">
    <citation type="submission" date="2020-07" db="EMBL/GenBank/DDBJ databases">
        <title>Huge and variable diversity of episymbiotic CPR bacteria and DPANN archaea in groundwater ecosystems.</title>
        <authorList>
            <person name="He C.Y."/>
            <person name="Keren R."/>
            <person name="Whittaker M."/>
            <person name="Farag I.F."/>
            <person name="Doudna J."/>
            <person name="Cate J.H.D."/>
            <person name="Banfield J.F."/>
        </authorList>
    </citation>
    <scope>NUCLEOTIDE SEQUENCE</scope>
    <source>
        <strain evidence="7">NC_groundwater_1482_Ag_S-0.65um_47_24</strain>
    </source>
</reference>
<feature type="binding site" evidence="4">
    <location>
        <begin position="135"/>
        <end position="139"/>
    </location>
    <ligand>
        <name>S-adenosyl-L-methionine</name>
        <dbReference type="ChEBI" id="CHEBI:59789"/>
    </ligand>
</feature>
<dbReference type="GO" id="GO:0102559">
    <property type="term" value="F:peptide chain release factor N(5)-glutamine methyltransferase activity"/>
    <property type="evidence" value="ECO:0007669"/>
    <property type="project" value="UniProtKB-EC"/>
</dbReference>
<dbReference type="InterPro" id="IPR050320">
    <property type="entry name" value="N5-glutamine_MTase"/>
</dbReference>
<feature type="binding site" evidence="4">
    <location>
        <position position="158"/>
    </location>
    <ligand>
        <name>S-adenosyl-L-methionine</name>
        <dbReference type="ChEBI" id="CHEBI:59789"/>
    </ligand>
</feature>
<keyword evidence="2 4" id="KW-0808">Transferase</keyword>
<comment type="function">
    <text evidence="4">Methylates the class 1 translation termination release factors RF1/PrfA and RF2/PrfB on the glutamine residue of the universally conserved GGQ motif.</text>
</comment>
<keyword evidence="1 4" id="KW-0489">Methyltransferase</keyword>
<protein>
    <recommendedName>
        <fullName evidence="4">Release factor glutamine methyltransferase</fullName>
        <shortName evidence="4">RF MTase</shortName>
        <ecNumber evidence="4">2.1.1.297</ecNumber>
    </recommendedName>
    <alternativeName>
        <fullName evidence="4">N5-glutamine methyltransferase PrmC</fullName>
    </alternativeName>
    <alternativeName>
        <fullName evidence="4">Protein-(glutamine-N5) MTase PrmC</fullName>
    </alternativeName>
    <alternativeName>
        <fullName evidence="4">Protein-glutamine N-methyltransferase PrmC</fullName>
    </alternativeName>
</protein>
<dbReference type="GO" id="GO:0032259">
    <property type="term" value="P:methylation"/>
    <property type="evidence" value="ECO:0007669"/>
    <property type="project" value="UniProtKB-KW"/>
</dbReference>
<evidence type="ECO:0000313" key="8">
    <source>
        <dbReference type="Proteomes" id="UP000772181"/>
    </source>
</evidence>
<dbReference type="PROSITE" id="PS00092">
    <property type="entry name" value="N6_MTASE"/>
    <property type="match status" value="1"/>
</dbReference>
<evidence type="ECO:0000256" key="2">
    <source>
        <dbReference type="ARBA" id="ARBA00022679"/>
    </source>
</evidence>
<evidence type="ECO:0000259" key="6">
    <source>
        <dbReference type="Pfam" id="PF17827"/>
    </source>
</evidence>
<dbReference type="SUPFAM" id="SSF53335">
    <property type="entry name" value="S-adenosyl-L-methionine-dependent methyltransferases"/>
    <property type="match status" value="1"/>
</dbReference>
<feature type="domain" description="Methyltransferase" evidence="5">
    <location>
        <begin position="128"/>
        <end position="261"/>
    </location>
</feature>
<comment type="caution">
    <text evidence="7">The sequence shown here is derived from an EMBL/GenBank/DDBJ whole genome shotgun (WGS) entry which is preliminary data.</text>
</comment>
<dbReference type="GO" id="GO:0003676">
    <property type="term" value="F:nucleic acid binding"/>
    <property type="evidence" value="ECO:0007669"/>
    <property type="project" value="InterPro"/>
</dbReference>
<proteinExistence type="inferred from homology"/>
<comment type="catalytic activity">
    <reaction evidence="4">
        <text>L-glutaminyl-[peptide chain release factor] + S-adenosyl-L-methionine = N(5)-methyl-L-glutaminyl-[peptide chain release factor] + S-adenosyl-L-homocysteine + H(+)</text>
        <dbReference type="Rhea" id="RHEA:42896"/>
        <dbReference type="Rhea" id="RHEA-COMP:10271"/>
        <dbReference type="Rhea" id="RHEA-COMP:10272"/>
        <dbReference type="ChEBI" id="CHEBI:15378"/>
        <dbReference type="ChEBI" id="CHEBI:30011"/>
        <dbReference type="ChEBI" id="CHEBI:57856"/>
        <dbReference type="ChEBI" id="CHEBI:59789"/>
        <dbReference type="ChEBI" id="CHEBI:61891"/>
        <dbReference type="EC" id="2.1.1.297"/>
    </reaction>
</comment>
<dbReference type="EMBL" id="JACQWF010000140">
    <property type="protein sequence ID" value="MBI4595356.1"/>
    <property type="molecule type" value="Genomic_DNA"/>
</dbReference>
<dbReference type="Pfam" id="PF13847">
    <property type="entry name" value="Methyltransf_31"/>
    <property type="match status" value="1"/>
</dbReference>
<gene>
    <name evidence="4 7" type="primary">prmC</name>
    <name evidence="7" type="ORF">HY730_03150</name>
</gene>
<dbReference type="InterPro" id="IPR019874">
    <property type="entry name" value="RF_methyltr_PrmC"/>
</dbReference>
<evidence type="ECO:0000259" key="5">
    <source>
        <dbReference type="Pfam" id="PF13847"/>
    </source>
</evidence>
<keyword evidence="3 4" id="KW-0949">S-adenosyl-L-methionine</keyword>
<dbReference type="NCBIfam" id="TIGR03534">
    <property type="entry name" value="RF_mod_PrmC"/>
    <property type="match status" value="1"/>
</dbReference>
<evidence type="ECO:0000256" key="4">
    <source>
        <dbReference type="HAMAP-Rule" id="MF_02126"/>
    </source>
</evidence>
<evidence type="ECO:0000256" key="1">
    <source>
        <dbReference type="ARBA" id="ARBA00022603"/>
    </source>
</evidence>
<name>A0A933GK68_UNCTE</name>
<dbReference type="InterPro" id="IPR004556">
    <property type="entry name" value="HemK-like"/>
</dbReference>
<comment type="similarity">
    <text evidence="4">Belongs to the protein N5-glutamine methyltransferase family. PrmC subfamily.</text>
</comment>
<accession>A0A933GK68</accession>